<sequence>MSSVVLLGRNASKRKQLIQTLERLTERDWDLTVSFAETGADPELATALNRFVSRLAETIGRSSRSAIAVAAAAPRLEELGRQTRGDSEALSLASSNIASAAEEMAMTIERELARNSHEIADFSAGVTRAVAEGDGHGADLEERIREVDERVSSLLGEVEALSAQAHSIGEIIGLIDGIARQTNLLALNAAIEAARAGTYGRSFAVVAGEVRGLAHQTAEATARVQEIVDQVQAGIGATVSGVGEVHDSVVRGREQMGAARQRLGEARVAMDHLDERIRGIASATEQMGVAAQTVSHDVQEVARIARSMTEKAGEAGDTSQHLHKLADELLTSIGVFRFDVHRSARLAAESVAGDPGIVGLRRPGLEQTLRRALGQHAFFELLYVTDAHGRQVSENVAAEGFQASYGASGIGQDWGEREWFRRVHDDGVSYVSPVYRSAATGRFCFTVAVPIREHNGLLRGVLGADVRLDALL</sequence>
<protein>
    <recommendedName>
        <fullName evidence="9">Methyl-accepting transducer domain-containing protein</fullName>
    </recommendedName>
</protein>
<evidence type="ECO:0000256" key="1">
    <source>
        <dbReference type="ARBA" id="ARBA00004651"/>
    </source>
</evidence>
<proteinExistence type="predicted"/>
<dbReference type="AlphaFoldDB" id="A0A1D8K5M4"/>
<dbReference type="Gene3D" id="1.10.287.950">
    <property type="entry name" value="Methyl-accepting chemotaxis protein"/>
    <property type="match status" value="1"/>
</dbReference>
<evidence type="ECO:0000256" key="2">
    <source>
        <dbReference type="ARBA" id="ARBA00022475"/>
    </source>
</evidence>
<dbReference type="EMBL" id="CP017448">
    <property type="protein sequence ID" value="AOV16252.1"/>
    <property type="molecule type" value="Genomic_DNA"/>
</dbReference>
<dbReference type="PANTHER" id="PTHR32089">
    <property type="entry name" value="METHYL-ACCEPTING CHEMOTAXIS PROTEIN MCPB"/>
    <property type="match status" value="1"/>
</dbReference>
<dbReference type="Gene3D" id="3.30.450.20">
    <property type="entry name" value="PAS domain"/>
    <property type="match status" value="1"/>
</dbReference>
<evidence type="ECO:0000256" key="3">
    <source>
        <dbReference type="ARBA" id="ARBA00022500"/>
    </source>
</evidence>
<dbReference type="InterPro" id="IPR033479">
    <property type="entry name" value="dCache_1"/>
</dbReference>
<keyword evidence="4" id="KW-0812">Transmembrane</keyword>
<keyword evidence="3" id="KW-0145">Chemotaxis</keyword>
<dbReference type="GO" id="GO:0006935">
    <property type="term" value="P:chemotaxis"/>
    <property type="evidence" value="ECO:0007669"/>
    <property type="project" value="UniProtKB-KW"/>
</dbReference>
<dbReference type="PROSITE" id="PS50111">
    <property type="entry name" value="CHEMOTAXIS_TRANSDUC_2"/>
    <property type="match status" value="1"/>
</dbReference>
<keyword evidence="7 8" id="KW-0807">Transducer</keyword>
<dbReference type="SUPFAM" id="SSF103190">
    <property type="entry name" value="Sensory domain-like"/>
    <property type="match status" value="1"/>
</dbReference>
<dbReference type="Pfam" id="PF02743">
    <property type="entry name" value="dCache_1"/>
    <property type="match status" value="1"/>
</dbReference>
<comment type="subcellular location">
    <subcellularLocation>
        <location evidence="1">Cell membrane</location>
        <topology evidence="1">Multi-pass membrane protein</topology>
    </subcellularLocation>
</comment>
<evidence type="ECO:0000313" key="11">
    <source>
        <dbReference type="Proteomes" id="UP000095342"/>
    </source>
</evidence>
<dbReference type="SUPFAM" id="SSF58104">
    <property type="entry name" value="Methyl-accepting chemotaxis protein (MCP) signaling domain"/>
    <property type="match status" value="1"/>
</dbReference>
<dbReference type="InterPro" id="IPR004089">
    <property type="entry name" value="MCPsignal_dom"/>
</dbReference>
<evidence type="ECO:0000313" key="10">
    <source>
        <dbReference type="EMBL" id="AOV16252.1"/>
    </source>
</evidence>
<evidence type="ECO:0000256" key="8">
    <source>
        <dbReference type="PROSITE-ProRule" id="PRU00284"/>
    </source>
</evidence>
<feature type="domain" description="Methyl-accepting transducer" evidence="9">
    <location>
        <begin position="65"/>
        <end position="302"/>
    </location>
</feature>
<dbReference type="Proteomes" id="UP000095342">
    <property type="component" value="Chromosome"/>
</dbReference>
<keyword evidence="5" id="KW-1133">Transmembrane helix</keyword>
<dbReference type="PANTHER" id="PTHR32089:SF112">
    <property type="entry name" value="LYSOZYME-LIKE PROTEIN-RELATED"/>
    <property type="match status" value="1"/>
</dbReference>
<evidence type="ECO:0000256" key="4">
    <source>
        <dbReference type="ARBA" id="ARBA00022692"/>
    </source>
</evidence>
<dbReference type="CDD" id="cd11386">
    <property type="entry name" value="MCP_signal"/>
    <property type="match status" value="1"/>
</dbReference>
<dbReference type="SMART" id="SM00283">
    <property type="entry name" value="MA"/>
    <property type="match status" value="1"/>
</dbReference>
<dbReference type="GO" id="GO:0005886">
    <property type="term" value="C:plasma membrane"/>
    <property type="evidence" value="ECO:0007669"/>
    <property type="project" value="UniProtKB-SubCell"/>
</dbReference>
<evidence type="ECO:0000256" key="7">
    <source>
        <dbReference type="ARBA" id="ARBA00023224"/>
    </source>
</evidence>
<name>A0A1D8K5M4_9GAMM</name>
<dbReference type="GO" id="GO:0007165">
    <property type="term" value="P:signal transduction"/>
    <property type="evidence" value="ECO:0007669"/>
    <property type="project" value="UniProtKB-KW"/>
</dbReference>
<dbReference type="RefSeq" id="WP_070071846.1">
    <property type="nucleotide sequence ID" value="NZ_CP017448.1"/>
</dbReference>
<evidence type="ECO:0000256" key="6">
    <source>
        <dbReference type="ARBA" id="ARBA00023136"/>
    </source>
</evidence>
<accession>A0A1D8K5M4</accession>
<keyword evidence="6" id="KW-0472">Membrane</keyword>
<gene>
    <name evidence="10" type="ORF">BJI67_03455</name>
</gene>
<reference evidence="10 11" key="1">
    <citation type="submission" date="2016-09" db="EMBL/GenBank/DDBJ databases">
        <title>Acidihalobacter prosperus V6 (DSM14174).</title>
        <authorList>
            <person name="Khaleque H.N."/>
            <person name="Ramsay J.P."/>
            <person name="Murphy R.J.T."/>
            <person name="Kaksonen A.H."/>
            <person name="Boxall N.J."/>
            <person name="Watkin E.L.J."/>
        </authorList>
    </citation>
    <scope>NUCLEOTIDE SEQUENCE [LARGE SCALE GENOMIC DNA]</scope>
    <source>
        <strain evidence="10 11">V6</strain>
    </source>
</reference>
<organism evidence="10 11">
    <name type="scientific">Acidihalobacter aeolianus</name>
    <dbReference type="NCBI Taxonomy" id="2792603"/>
    <lineage>
        <taxon>Bacteria</taxon>
        <taxon>Pseudomonadati</taxon>
        <taxon>Pseudomonadota</taxon>
        <taxon>Gammaproteobacteria</taxon>
        <taxon>Chromatiales</taxon>
        <taxon>Ectothiorhodospiraceae</taxon>
        <taxon>Acidihalobacter</taxon>
    </lineage>
</organism>
<dbReference type="Pfam" id="PF00015">
    <property type="entry name" value="MCPsignal"/>
    <property type="match status" value="1"/>
</dbReference>
<evidence type="ECO:0000256" key="5">
    <source>
        <dbReference type="ARBA" id="ARBA00022989"/>
    </source>
</evidence>
<dbReference type="CDD" id="cd18773">
    <property type="entry name" value="PDC1_HK_sensor"/>
    <property type="match status" value="1"/>
</dbReference>
<evidence type="ECO:0000259" key="9">
    <source>
        <dbReference type="PROSITE" id="PS50111"/>
    </source>
</evidence>
<keyword evidence="2" id="KW-1003">Cell membrane</keyword>
<keyword evidence="11" id="KW-1185">Reference proteome</keyword>
<dbReference type="InterPro" id="IPR029151">
    <property type="entry name" value="Sensor-like_sf"/>
</dbReference>
<dbReference type="KEGG" id="aaeo:BJI67_03455"/>